<feature type="domain" description="N-acetyltransferase" evidence="3">
    <location>
        <begin position="3"/>
        <end position="194"/>
    </location>
</feature>
<keyword evidence="1" id="KW-0808">Transferase</keyword>
<dbReference type="InterPro" id="IPR000182">
    <property type="entry name" value="GNAT_dom"/>
</dbReference>
<dbReference type="RefSeq" id="WP_203772473.1">
    <property type="nucleotide sequence ID" value="NZ_BAAABO010000022.1"/>
</dbReference>
<evidence type="ECO:0000256" key="2">
    <source>
        <dbReference type="ARBA" id="ARBA00023315"/>
    </source>
</evidence>
<reference evidence="4 5" key="1">
    <citation type="submission" date="2021-01" db="EMBL/GenBank/DDBJ databases">
        <title>Whole genome shotgun sequence of Actinoplanes deccanensis NBRC 13994.</title>
        <authorList>
            <person name="Komaki H."/>
            <person name="Tamura T."/>
        </authorList>
    </citation>
    <scope>NUCLEOTIDE SEQUENCE [LARGE SCALE GENOMIC DNA]</scope>
    <source>
        <strain evidence="4 5">NBRC 13994</strain>
    </source>
</reference>
<dbReference type="Gene3D" id="3.40.630.30">
    <property type="match status" value="1"/>
</dbReference>
<dbReference type="PANTHER" id="PTHR43877:SF8">
    <property type="entry name" value="N-ACETYLGLUTAMATE SYNTHASE-RELATED"/>
    <property type="match status" value="1"/>
</dbReference>
<accession>A0ABQ3YDH2</accession>
<dbReference type="Pfam" id="PF00583">
    <property type="entry name" value="Acetyltransf_1"/>
    <property type="match status" value="1"/>
</dbReference>
<dbReference type="Proteomes" id="UP000609879">
    <property type="component" value="Unassembled WGS sequence"/>
</dbReference>
<protein>
    <submittedName>
        <fullName evidence="4">GNAT family N-acetyltransferase</fullName>
    </submittedName>
</protein>
<dbReference type="PROSITE" id="PS51186">
    <property type="entry name" value="GNAT"/>
    <property type="match status" value="1"/>
</dbReference>
<keyword evidence="5" id="KW-1185">Reference proteome</keyword>
<name>A0ABQ3YDH2_9ACTN</name>
<sequence>MRVSIEPLDSHETAYEIRSAVQKHDVPDIPFGTKANFIATIDNPPPGHEFERYIGRLDGEPAGFLELRLFQLDNLANVEVELEVLPEHRRKGVGRALYALVLDRAAEHGRKHVMGATVDRFPDGAAFATAMGAVAGLEDTRSRLDLTQADTAHLDELRAEALPYAEGYRVIDWLGVPPDDIIDDVAYLESRLMADAPTGDMAWEPEKIDADRLRRDQEAREKRGRVSYCAGALRGDRLVAWTTIAGERDLPQQAWQQTTLVDPEHRGHRLGMLVKLANLDNIRRNRPGIEAIDTFNASQNEYMLRINRAIGFRAVDIWTEWQHNL</sequence>
<keyword evidence="2" id="KW-0012">Acyltransferase</keyword>
<comment type="caution">
    <text evidence="4">The sequence shown here is derived from an EMBL/GenBank/DDBJ whole genome shotgun (WGS) entry which is preliminary data.</text>
</comment>
<proteinExistence type="predicted"/>
<dbReference type="PANTHER" id="PTHR43877">
    <property type="entry name" value="AMINOALKYLPHOSPHONATE N-ACETYLTRANSFERASE-RELATED-RELATED"/>
    <property type="match status" value="1"/>
</dbReference>
<evidence type="ECO:0000313" key="5">
    <source>
        <dbReference type="Proteomes" id="UP000609879"/>
    </source>
</evidence>
<gene>
    <name evidence="4" type="ORF">Ade02nite_66210</name>
</gene>
<dbReference type="SUPFAM" id="SSF55729">
    <property type="entry name" value="Acyl-CoA N-acyltransferases (Nat)"/>
    <property type="match status" value="2"/>
</dbReference>
<dbReference type="EMBL" id="BOMI01000134">
    <property type="protein sequence ID" value="GID77980.1"/>
    <property type="molecule type" value="Genomic_DNA"/>
</dbReference>
<dbReference type="InterPro" id="IPR016181">
    <property type="entry name" value="Acyl_CoA_acyltransferase"/>
</dbReference>
<organism evidence="4 5">
    <name type="scientific">Paractinoplanes deccanensis</name>
    <dbReference type="NCBI Taxonomy" id="113561"/>
    <lineage>
        <taxon>Bacteria</taxon>
        <taxon>Bacillati</taxon>
        <taxon>Actinomycetota</taxon>
        <taxon>Actinomycetes</taxon>
        <taxon>Micromonosporales</taxon>
        <taxon>Micromonosporaceae</taxon>
        <taxon>Paractinoplanes</taxon>
    </lineage>
</organism>
<evidence type="ECO:0000259" key="3">
    <source>
        <dbReference type="PROSITE" id="PS51186"/>
    </source>
</evidence>
<dbReference type="InterPro" id="IPR050832">
    <property type="entry name" value="Bact_Acetyltransf"/>
</dbReference>
<dbReference type="CDD" id="cd04301">
    <property type="entry name" value="NAT_SF"/>
    <property type="match status" value="1"/>
</dbReference>
<evidence type="ECO:0000256" key="1">
    <source>
        <dbReference type="ARBA" id="ARBA00022679"/>
    </source>
</evidence>
<evidence type="ECO:0000313" key="4">
    <source>
        <dbReference type="EMBL" id="GID77980.1"/>
    </source>
</evidence>